<feature type="region of interest" description="Disordered" evidence="1">
    <location>
        <begin position="1"/>
        <end position="49"/>
    </location>
</feature>
<feature type="compositionally biased region" description="Low complexity" evidence="1">
    <location>
        <begin position="38"/>
        <end position="49"/>
    </location>
</feature>
<dbReference type="AlphaFoldDB" id="A0A2I1PDA3"/>
<sequence length="211" mass="23507">MTAQGEPMGEPLPGWEGDGWDGPAPEDGGWEPDGWADEAPPAVEPAPEVVVTRSARRRKTLQARWQDGRVHVAVPAGMPPHEEERAVAELVGRVLRRRRNASSTASLVQRAQRLNRTYFHGVAVPVDVRWVANQRSRWGSCTPGRGTIRLSDRLQPMPDWVVDAVLVHELAHLLHRGHGPDFQAAVRRYPRYDQAMVFLQGVSHGWAHPEG</sequence>
<dbReference type="CDD" id="cd07344">
    <property type="entry name" value="M48_yhfN_like"/>
    <property type="match status" value="1"/>
</dbReference>
<keyword evidence="4" id="KW-1185">Reference proteome</keyword>
<protein>
    <submittedName>
        <fullName evidence="3">M48 family peptidase</fullName>
    </submittedName>
</protein>
<dbReference type="PANTHER" id="PTHR30399:SF1">
    <property type="entry name" value="UTP PYROPHOSPHATASE"/>
    <property type="match status" value="1"/>
</dbReference>
<dbReference type="Pfam" id="PF01863">
    <property type="entry name" value="YgjP-like"/>
    <property type="match status" value="1"/>
</dbReference>
<evidence type="ECO:0000259" key="2">
    <source>
        <dbReference type="Pfam" id="PF01863"/>
    </source>
</evidence>
<dbReference type="Proteomes" id="UP000234206">
    <property type="component" value="Unassembled WGS sequence"/>
</dbReference>
<gene>
    <name evidence="3" type="ORF">CYJ76_01635</name>
</gene>
<dbReference type="OrthoDB" id="9811177at2"/>
<dbReference type="EMBL" id="PKIZ01000002">
    <property type="protein sequence ID" value="PKZ42596.1"/>
    <property type="molecule type" value="Genomic_DNA"/>
</dbReference>
<evidence type="ECO:0000313" key="3">
    <source>
        <dbReference type="EMBL" id="PKZ42596.1"/>
    </source>
</evidence>
<organism evidence="3 4">
    <name type="scientific">Kytococcus schroeteri</name>
    <dbReference type="NCBI Taxonomy" id="138300"/>
    <lineage>
        <taxon>Bacteria</taxon>
        <taxon>Bacillati</taxon>
        <taxon>Actinomycetota</taxon>
        <taxon>Actinomycetes</taxon>
        <taxon>Micrococcales</taxon>
        <taxon>Kytococcaceae</taxon>
        <taxon>Kytococcus</taxon>
    </lineage>
</organism>
<evidence type="ECO:0000313" key="4">
    <source>
        <dbReference type="Proteomes" id="UP000234206"/>
    </source>
</evidence>
<dbReference type="RefSeq" id="WP_083323680.1">
    <property type="nucleotide sequence ID" value="NZ_JBHLVH010000013.1"/>
</dbReference>
<dbReference type="PANTHER" id="PTHR30399">
    <property type="entry name" value="UNCHARACTERIZED PROTEIN YGJP"/>
    <property type="match status" value="1"/>
</dbReference>
<dbReference type="InterPro" id="IPR002725">
    <property type="entry name" value="YgjP-like_metallopeptidase"/>
</dbReference>
<accession>A0A2I1PDA3</accession>
<feature type="domain" description="YgjP-like metallopeptidase" evidence="2">
    <location>
        <begin position="122"/>
        <end position="190"/>
    </location>
</feature>
<proteinExistence type="predicted"/>
<dbReference type="InterPro" id="IPR053136">
    <property type="entry name" value="UTP_pyrophosphatase-like"/>
</dbReference>
<name>A0A2I1PDA3_9MICO</name>
<dbReference type="Gene3D" id="3.30.2010.10">
    <property type="entry name" value="Metalloproteases ('zincins'), catalytic domain"/>
    <property type="match status" value="1"/>
</dbReference>
<evidence type="ECO:0000256" key="1">
    <source>
        <dbReference type="SAM" id="MobiDB-lite"/>
    </source>
</evidence>
<comment type="caution">
    <text evidence="3">The sequence shown here is derived from an EMBL/GenBank/DDBJ whole genome shotgun (WGS) entry which is preliminary data.</text>
</comment>
<reference evidence="3 4" key="1">
    <citation type="submission" date="2017-12" db="EMBL/GenBank/DDBJ databases">
        <title>Phylogenetic diversity of female urinary microbiome.</title>
        <authorList>
            <person name="Thomas-White K."/>
            <person name="Wolfe A.J."/>
        </authorList>
    </citation>
    <scope>NUCLEOTIDE SEQUENCE [LARGE SCALE GENOMIC DNA]</scope>
    <source>
        <strain evidence="3 4">UMB1298</strain>
    </source>
</reference>